<dbReference type="EMBL" id="HBIU01035765">
    <property type="protein sequence ID" value="CAE0637670.1"/>
    <property type="molecule type" value="Transcribed_RNA"/>
</dbReference>
<feature type="transmembrane region" description="Helical" evidence="13">
    <location>
        <begin position="812"/>
        <end position="830"/>
    </location>
</feature>
<evidence type="ECO:0000256" key="6">
    <source>
        <dbReference type="ARBA" id="ARBA00022989"/>
    </source>
</evidence>
<name>A0A7S3Y0K4_HETAK</name>
<keyword evidence="12" id="KW-0407">Ion channel</keyword>
<feature type="signal peptide" evidence="14">
    <location>
        <begin position="1"/>
        <end position="22"/>
    </location>
</feature>
<accession>A0A7S3Y0K4</accession>
<dbReference type="AlphaFoldDB" id="A0A7S3Y0K4"/>
<keyword evidence="3" id="KW-0813">Transport</keyword>
<keyword evidence="6 13" id="KW-1133">Transmembrane helix</keyword>
<dbReference type="PANTHER" id="PTHR12424:SF8">
    <property type="entry name" value="PROTEIN TWEETY"/>
    <property type="match status" value="1"/>
</dbReference>
<evidence type="ECO:0000256" key="13">
    <source>
        <dbReference type="SAM" id="Phobius"/>
    </source>
</evidence>
<dbReference type="InterPro" id="IPR006990">
    <property type="entry name" value="Tweety"/>
</dbReference>
<evidence type="ECO:0000256" key="7">
    <source>
        <dbReference type="ARBA" id="ARBA00023065"/>
    </source>
</evidence>
<protein>
    <submittedName>
        <fullName evidence="15">Uncharacterized protein</fullName>
    </submittedName>
</protein>
<dbReference type="GO" id="GO:0072320">
    <property type="term" value="F:volume-sensitive chloride channel activity"/>
    <property type="evidence" value="ECO:0007669"/>
    <property type="project" value="TreeGrafter"/>
</dbReference>
<evidence type="ECO:0000256" key="12">
    <source>
        <dbReference type="ARBA" id="ARBA00023303"/>
    </source>
</evidence>
<evidence type="ECO:0000256" key="5">
    <source>
        <dbReference type="ARBA" id="ARBA00022692"/>
    </source>
</evidence>
<feature type="transmembrane region" description="Helical" evidence="13">
    <location>
        <begin position="400"/>
        <end position="420"/>
    </location>
</feature>
<evidence type="ECO:0000256" key="4">
    <source>
        <dbReference type="ARBA" id="ARBA00022475"/>
    </source>
</evidence>
<gene>
    <name evidence="15" type="ORF">HAKA00212_LOCUS16447</name>
</gene>
<dbReference type="GO" id="GO:0034707">
    <property type="term" value="C:chloride channel complex"/>
    <property type="evidence" value="ECO:0007669"/>
    <property type="project" value="UniProtKB-KW"/>
</dbReference>
<evidence type="ECO:0000256" key="10">
    <source>
        <dbReference type="ARBA" id="ARBA00023180"/>
    </source>
</evidence>
<keyword evidence="8 13" id="KW-0472">Membrane</keyword>
<feature type="transmembrane region" description="Helical" evidence="13">
    <location>
        <begin position="54"/>
        <end position="76"/>
    </location>
</feature>
<keyword evidence="7" id="KW-0406">Ion transport</keyword>
<evidence type="ECO:0000256" key="11">
    <source>
        <dbReference type="ARBA" id="ARBA00023214"/>
    </source>
</evidence>
<keyword evidence="10" id="KW-0325">Glycoprotein</keyword>
<feature type="transmembrane region" description="Helical" evidence="13">
    <location>
        <begin position="131"/>
        <end position="150"/>
    </location>
</feature>
<evidence type="ECO:0000256" key="14">
    <source>
        <dbReference type="SAM" id="SignalP"/>
    </source>
</evidence>
<dbReference type="GO" id="GO:0005886">
    <property type="term" value="C:plasma membrane"/>
    <property type="evidence" value="ECO:0007669"/>
    <property type="project" value="UniProtKB-SubCell"/>
</dbReference>
<proteinExistence type="inferred from homology"/>
<reference evidence="15" key="1">
    <citation type="submission" date="2021-01" db="EMBL/GenBank/DDBJ databases">
        <authorList>
            <person name="Corre E."/>
            <person name="Pelletier E."/>
            <person name="Niang G."/>
            <person name="Scheremetjew M."/>
            <person name="Finn R."/>
            <person name="Kale V."/>
            <person name="Holt S."/>
            <person name="Cochrane G."/>
            <person name="Meng A."/>
            <person name="Brown T."/>
            <person name="Cohen L."/>
        </authorList>
    </citation>
    <scope>NUCLEOTIDE SEQUENCE</scope>
    <source>
        <strain evidence="15">CCMP3107</strain>
    </source>
</reference>
<keyword evidence="4" id="KW-1003">Cell membrane</keyword>
<organism evidence="15">
    <name type="scientific">Heterosigma akashiwo</name>
    <name type="common">Chromophytic alga</name>
    <name type="synonym">Heterosigma carterae</name>
    <dbReference type="NCBI Taxonomy" id="2829"/>
    <lineage>
        <taxon>Eukaryota</taxon>
        <taxon>Sar</taxon>
        <taxon>Stramenopiles</taxon>
        <taxon>Ochrophyta</taxon>
        <taxon>Raphidophyceae</taxon>
        <taxon>Chattonellales</taxon>
        <taxon>Chattonellaceae</taxon>
        <taxon>Heterosigma</taxon>
    </lineage>
</organism>
<feature type="transmembrane region" description="Helical" evidence="13">
    <location>
        <begin position="741"/>
        <end position="767"/>
    </location>
</feature>
<evidence type="ECO:0000313" key="15">
    <source>
        <dbReference type="EMBL" id="CAE0637670.1"/>
    </source>
</evidence>
<feature type="transmembrane region" description="Helical" evidence="13">
    <location>
        <begin position="788"/>
        <end position="806"/>
    </location>
</feature>
<keyword evidence="11" id="KW-0868">Chloride</keyword>
<evidence type="ECO:0000256" key="1">
    <source>
        <dbReference type="ARBA" id="ARBA00004651"/>
    </source>
</evidence>
<comment type="similarity">
    <text evidence="2">Belongs to the tweety family.</text>
</comment>
<feature type="chain" id="PRO_5031504515" evidence="14">
    <location>
        <begin position="23"/>
        <end position="843"/>
    </location>
</feature>
<keyword evidence="5 13" id="KW-0812">Transmembrane</keyword>
<sequence>MRSSIKLTSIGLALFLGVKVLAEQEFFVDTYETDDGSAEMYFDSDLFEQWNVSIISRTLGFGIGLSLVLGLINFFVCIGCCCRLDCCCCSCCKPNKIESAEVVPGLDDEGNMRDPQEAAKQAVATMKSNRLFYVSYLVCLLLFIVAAGLASQYASDSITVIDNGFDDVRTFTLETADFLCSDDEDYMDTSTSDDDFCEEYSVGDFAEDLGDTVDTAFDFAYSILVGFSGVSTYFAEILNISVQIPGYIDDVEDSLLSMNDTINLMKDVLANLSNPNNTGGVDISASLPSLSTLPSITQADLDSLDESRESAREAVQTINSSLSSFDDSTSFLTDMQNMVDGVENAGYDGTDVRMWMNDQVDNLLGRVRNWTLVVLDAEATIADVQDVVVADGGTYSPVTALLAFLPGLVVVGTCLCAACCKSRKPLCLAMTFMFLVNGLYGMLFGSFLGVSVIVGDVCQWEDDILQDFLPKYTASLPDMDPTVLMIVNATYDMLTCPEAEEDPPEGTTTSNNLADIVGTDRLLDKLNASGMITSLWNQMSGGMDSVEESLREMNSSVVDMMVAMDMEFSVELNATEISAPLSEVKADLPPSPLDRDDPADQAAFEAYYLSGGQLGDFTFGDYWVQVRTFNQMLDGLNGGAGPNAGPGGNFTNTTAQDISSTYYDSSWAAGETFDGGDTSVAVLAQAGVIEVLTEVLDAVVDANDFTYAAVVRMEGYVDDLADDFDDIEDAFNGMLDLTTDILSVFTSLLALVLTQLAYVEYIAYYLLLIADFMYELPDYTHCGFIGNFYEDFFLGTICTDMVGVFYDLGVAFGLVVFLMWLTHLIIGIFYPTTYRKRPVIVVN</sequence>
<feature type="transmembrane region" description="Helical" evidence="13">
    <location>
        <begin position="432"/>
        <end position="454"/>
    </location>
</feature>
<evidence type="ECO:0000256" key="9">
    <source>
        <dbReference type="ARBA" id="ARBA00023173"/>
    </source>
</evidence>
<keyword evidence="9" id="KW-0869">Chloride channel</keyword>
<evidence type="ECO:0000256" key="8">
    <source>
        <dbReference type="ARBA" id="ARBA00023136"/>
    </source>
</evidence>
<comment type="subcellular location">
    <subcellularLocation>
        <location evidence="1">Cell membrane</location>
        <topology evidence="1">Multi-pass membrane protein</topology>
    </subcellularLocation>
</comment>
<dbReference type="PANTHER" id="PTHR12424">
    <property type="entry name" value="TWEETY-RELATED"/>
    <property type="match status" value="1"/>
</dbReference>
<evidence type="ECO:0000256" key="3">
    <source>
        <dbReference type="ARBA" id="ARBA00022448"/>
    </source>
</evidence>
<keyword evidence="14" id="KW-0732">Signal</keyword>
<dbReference type="GO" id="GO:0005229">
    <property type="term" value="F:intracellularly calcium-gated chloride channel activity"/>
    <property type="evidence" value="ECO:0007669"/>
    <property type="project" value="TreeGrafter"/>
</dbReference>
<evidence type="ECO:0000256" key="2">
    <source>
        <dbReference type="ARBA" id="ARBA00009849"/>
    </source>
</evidence>